<proteinExistence type="predicted"/>
<reference evidence="2" key="1">
    <citation type="submission" date="2006-02" db="EMBL/GenBank/DDBJ databases">
        <title>Complete sequence of plasmid 1 of Rhodoferax ferrireducens DSM 15236.</title>
        <authorList>
            <person name="Copeland A."/>
            <person name="Lucas S."/>
            <person name="Lapidus A."/>
            <person name="Barry K."/>
            <person name="Detter J.C."/>
            <person name="Glavina del Rio T."/>
            <person name="Hammon N."/>
            <person name="Israni S."/>
            <person name="Pitluck S."/>
            <person name="Brettin T."/>
            <person name="Bruce D."/>
            <person name="Han C."/>
            <person name="Tapia R."/>
            <person name="Gilna P."/>
            <person name="Kiss H."/>
            <person name="Schmutz J."/>
            <person name="Larimer F."/>
            <person name="Land M."/>
            <person name="Kyrpides N."/>
            <person name="Ivanova N."/>
            <person name="Richardson P."/>
        </authorList>
    </citation>
    <scope>NUCLEOTIDE SEQUENCE [LARGE SCALE GENOMIC DNA]</scope>
    <source>
        <strain evidence="2">ATCC BAA-621 / DSM 15236 / T118</strain>
        <plasmid evidence="2">Plasmid pDSM15236</plasmid>
    </source>
</reference>
<dbReference type="EMBL" id="CP000268">
    <property type="protein sequence ID" value="ABD72163.1"/>
    <property type="molecule type" value="Genomic_DNA"/>
</dbReference>
<dbReference type="RefSeq" id="WP_011458576.1">
    <property type="nucleotide sequence ID" value="NC_007901.1"/>
</dbReference>
<dbReference type="eggNOG" id="ENOG502Z88X">
    <property type="taxonomic scope" value="Bacteria"/>
</dbReference>
<dbReference type="KEGG" id="rfr:Rfer_4477"/>
<dbReference type="OrthoDB" id="8565179at2"/>
<accession>Q21PY2</accession>
<geneLocation type="plasmid" evidence="2">
    <name>pDSM15236</name>
</geneLocation>
<name>Q21PY2_ALBFT</name>
<keyword evidence="1" id="KW-0614">Plasmid</keyword>
<evidence type="ECO:0000313" key="1">
    <source>
        <dbReference type="EMBL" id="ABD72163.1"/>
    </source>
</evidence>
<organism evidence="1 2">
    <name type="scientific">Albidiferax ferrireducens (strain ATCC BAA-621 / DSM 15236 / T118)</name>
    <name type="common">Rhodoferax ferrireducens</name>
    <dbReference type="NCBI Taxonomy" id="338969"/>
    <lineage>
        <taxon>Bacteria</taxon>
        <taxon>Pseudomonadati</taxon>
        <taxon>Pseudomonadota</taxon>
        <taxon>Betaproteobacteria</taxon>
        <taxon>Burkholderiales</taxon>
        <taxon>Comamonadaceae</taxon>
        <taxon>Rhodoferax</taxon>
    </lineage>
</organism>
<keyword evidence="2" id="KW-1185">Reference proteome</keyword>
<evidence type="ECO:0000313" key="2">
    <source>
        <dbReference type="Proteomes" id="UP000008332"/>
    </source>
</evidence>
<dbReference type="Proteomes" id="UP000008332">
    <property type="component" value="Plasmid unnamed1"/>
</dbReference>
<protein>
    <submittedName>
        <fullName evidence="1">Uncharacterized protein</fullName>
    </submittedName>
</protein>
<sequence length="221" mass="24723">MLMHKSALKRLAEGCFICQFNYPDEFAALLDPDGRSRAEAWLSEIGYRLARLNDDGAFFMAHAIVTGEMRARLREELKSVRGRLEPMVGFMETVRQAQGRDPQIHAGDMIWESEISEAVRASATLERRLSEMRDISGARVTDSAIDRVRRMLAQLQAEGYVVETNPAVKGYQVTGKIDYLYQLIGFIAANSTQLSDDEVVDQIDPQIRLDGADTQPGISPV</sequence>
<dbReference type="AlphaFoldDB" id="Q21PY2"/>
<dbReference type="HOGENOM" id="CLU_109349_0_0_4"/>
<gene>
    <name evidence="1" type="ordered locus">Rfer_4477</name>
</gene>